<reference evidence="3 4" key="1">
    <citation type="journal article" date="2013" name="BMC Genomics">
        <title>Genomics-driven discovery of the pneumocandin biosynthetic gene cluster in the fungus Glarea lozoyensis.</title>
        <authorList>
            <person name="Chen L."/>
            <person name="Yue Q."/>
            <person name="Zhang X."/>
            <person name="Xiang M."/>
            <person name="Wang C."/>
            <person name="Li S."/>
            <person name="Che Y."/>
            <person name="Ortiz-Lopez F.J."/>
            <person name="Bills G.F."/>
            <person name="Liu X."/>
            <person name="An Z."/>
        </authorList>
    </citation>
    <scope>NUCLEOTIDE SEQUENCE [LARGE SCALE GENOMIC DNA]</scope>
    <source>
        <strain evidence="4">ATCC 20868 / MF5171</strain>
    </source>
</reference>
<feature type="region of interest" description="Disordered" evidence="1">
    <location>
        <begin position="440"/>
        <end position="469"/>
    </location>
</feature>
<dbReference type="AlphaFoldDB" id="S3CVW4"/>
<feature type="compositionally biased region" description="Acidic residues" evidence="1">
    <location>
        <begin position="460"/>
        <end position="469"/>
    </location>
</feature>
<dbReference type="GeneID" id="19459983"/>
<dbReference type="KEGG" id="glz:GLAREA_00925"/>
<dbReference type="HOGENOM" id="CLU_011914_1_1_1"/>
<proteinExistence type="predicted"/>
<protein>
    <recommendedName>
        <fullName evidence="2">Something about silencing protein 4 domain-containing protein</fullName>
    </recommendedName>
</protein>
<dbReference type="PANTHER" id="PTHR38422:SF1">
    <property type="entry name" value="SOMETHING ABOUT SILENCING PROTEIN 4"/>
    <property type="match status" value="1"/>
</dbReference>
<dbReference type="PANTHER" id="PTHR38422">
    <property type="entry name" value="SOMETHING ABOUT SILENCING PROTEIN 4"/>
    <property type="match status" value="1"/>
</dbReference>
<dbReference type="eggNOG" id="ENOG502RYFU">
    <property type="taxonomic scope" value="Eukaryota"/>
</dbReference>
<dbReference type="EMBL" id="KE145367">
    <property type="protein sequence ID" value="EPE29765.1"/>
    <property type="molecule type" value="Genomic_DNA"/>
</dbReference>
<dbReference type="OMA" id="PEAIDSC"/>
<feature type="region of interest" description="Disordered" evidence="1">
    <location>
        <begin position="1"/>
        <end position="139"/>
    </location>
</feature>
<keyword evidence="4" id="KW-1185">Reference proteome</keyword>
<dbReference type="InterPro" id="IPR029184">
    <property type="entry name" value="Sas4_dom"/>
</dbReference>
<feature type="domain" description="Something about silencing protein 4" evidence="2">
    <location>
        <begin position="260"/>
        <end position="355"/>
    </location>
</feature>
<organism evidence="3 4">
    <name type="scientific">Glarea lozoyensis (strain ATCC 20868 / MF5171)</name>
    <dbReference type="NCBI Taxonomy" id="1116229"/>
    <lineage>
        <taxon>Eukaryota</taxon>
        <taxon>Fungi</taxon>
        <taxon>Dikarya</taxon>
        <taxon>Ascomycota</taxon>
        <taxon>Pezizomycotina</taxon>
        <taxon>Leotiomycetes</taxon>
        <taxon>Helotiales</taxon>
        <taxon>Helotiaceae</taxon>
        <taxon>Glarea</taxon>
    </lineage>
</organism>
<feature type="compositionally biased region" description="Polar residues" evidence="1">
    <location>
        <begin position="79"/>
        <end position="88"/>
    </location>
</feature>
<dbReference type="RefSeq" id="XP_008083874.1">
    <property type="nucleotide sequence ID" value="XM_008085683.1"/>
</dbReference>
<name>S3CVW4_GLAL2</name>
<feature type="compositionally biased region" description="Low complexity" evidence="1">
    <location>
        <begin position="19"/>
        <end position="28"/>
    </location>
</feature>
<dbReference type="GO" id="GO:0033255">
    <property type="term" value="C:SAS acetyltransferase complex"/>
    <property type="evidence" value="ECO:0007669"/>
    <property type="project" value="InterPro"/>
</dbReference>
<dbReference type="OrthoDB" id="1938992at2759"/>
<dbReference type="Pfam" id="PF15460">
    <property type="entry name" value="SAS4"/>
    <property type="match status" value="1"/>
</dbReference>
<dbReference type="GO" id="GO:0004402">
    <property type="term" value="F:histone acetyltransferase activity"/>
    <property type="evidence" value="ECO:0007669"/>
    <property type="project" value="TreeGrafter"/>
</dbReference>
<feature type="compositionally biased region" description="Basic and acidic residues" evidence="1">
    <location>
        <begin position="351"/>
        <end position="360"/>
    </location>
</feature>
<evidence type="ECO:0000259" key="2">
    <source>
        <dbReference type="Pfam" id="PF15460"/>
    </source>
</evidence>
<dbReference type="Proteomes" id="UP000016922">
    <property type="component" value="Unassembled WGS sequence"/>
</dbReference>
<dbReference type="InterPro" id="IPR038988">
    <property type="entry name" value="Sas4"/>
</dbReference>
<sequence>MSTVPMASIHTRSSRKSDSFTTRSSTRSNVAPPPSSNNDAHNRLRQSNIGRRKRSREDDSEDEDTIKNKKAKITVQFKPRSQAQSKTRSLVIKDSATSDVLCTPASPPPETQEDATPLTKPPPPLRDPPIHHQKVSNGLKHELDRLQPNAADLKDDKRKLRSTEGTRFKSELSAYFPEYDEVIGNEPKDDYILTIDTPIIIIDSATKNAPKHPSPRKAQLKEEPLRVKEFPSSLFDDVNDAQRVDYSFLARSYVEDNAVDPLSDEYFEKLHKKPERQEKAIRNSDKGRAQHEKDQIVRLLEGLQGHDWLKLMGVNGVTDSRRREYEPAREHFIKGCEAILEKFRNWKDEEKRRKLEKEQAVAEADADSDMDDSRSNGDPPDFSDTDASAARQLHEENIARSAPRRDRRKTNTVVVYNEPEPEREFKSFFSKPYLRTAALGKHRRSNRSVSAWGHPIPEVPDQDFDLPEEYRDEETLRTHARRKRLNRRVSKN</sequence>
<gene>
    <name evidence="3" type="ORF">GLAREA_00925</name>
</gene>
<evidence type="ECO:0000256" key="1">
    <source>
        <dbReference type="SAM" id="MobiDB-lite"/>
    </source>
</evidence>
<accession>S3CVW4</accession>
<evidence type="ECO:0000313" key="4">
    <source>
        <dbReference type="Proteomes" id="UP000016922"/>
    </source>
</evidence>
<evidence type="ECO:0000313" key="3">
    <source>
        <dbReference type="EMBL" id="EPE29765.1"/>
    </source>
</evidence>
<feature type="region of interest" description="Disordered" evidence="1">
    <location>
        <begin position="351"/>
        <end position="386"/>
    </location>
</feature>